<reference evidence="2" key="1">
    <citation type="submission" date="2016-10" db="EMBL/GenBank/DDBJ databases">
        <authorList>
            <person name="Varghese N."/>
            <person name="Submissions S."/>
        </authorList>
    </citation>
    <scope>NUCLEOTIDE SEQUENCE [LARGE SCALE GENOMIC DNA]</scope>
    <source>
        <strain evidence="2">DSM 20632</strain>
    </source>
</reference>
<dbReference type="SUPFAM" id="SSF109854">
    <property type="entry name" value="DinB/YfiT-like putative metalloenzymes"/>
    <property type="match status" value="1"/>
</dbReference>
<dbReference type="InterPro" id="IPR017519">
    <property type="entry name" value="CHP03085"/>
</dbReference>
<organism evidence="1 2">
    <name type="scientific">Corynebacterium mycetoides</name>
    <dbReference type="NCBI Taxonomy" id="38302"/>
    <lineage>
        <taxon>Bacteria</taxon>
        <taxon>Bacillati</taxon>
        <taxon>Actinomycetota</taxon>
        <taxon>Actinomycetes</taxon>
        <taxon>Mycobacteriales</taxon>
        <taxon>Corynebacteriaceae</taxon>
        <taxon>Corynebacterium</taxon>
    </lineage>
</organism>
<protein>
    <submittedName>
        <fullName evidence="1">TIGR03085 family protein</fullName>
    </submittedName>
</protein>
<dbReference type="EMBL" id="LT629700">
    <property type="protein sequence ID" value="SDL78775.1"/>
    <property type="molecule type" value="Genomic_DNA"/>
</dbReference>
<dbReference type="InterPro" id="IPR017517">
    <property type="entry name" value="Maleyloyr_isom"/>
</dbReference>
<accession>A0A1G9MYV5</accession>
<evidence type="ECO:0000313" key="1">
    <source>
        <dbReference type="EMBL" id="SDL78775.1"/>
    </source>
</evidence>
<dbReference type="NCBIfam" id="TIGR03083">
    <property type="entry name" value="maleylpyruvate isomerase family mycothiol-dependent enzyme"/>
    <property type="match status" value="1"/>
</dbReference>
<sequence>MLGHMSFAQKERERLGRLFLEVGPDAPTLCEGWVTRDLACHLYIRESKPLAAAGNFIRPLKSTLDKEMDAQRDRPYPDVVRAWAAGPPRFVAPFDALMNTSEHFVHHEDVRRGDGVARPREFSAATNEALLTLAKRVGAMTMRATPTPVVLTPPTLPPVTVGGKREVARRGDDIIRVKGEPGELLLWVSGRRAVDVELEGDAEKISKLDIEL</sequence>
<dbReference type="Proteomes" id="UP000199350">
    <property type="component" value="Chromosome I"/>
</dbReference>
<dbReference type="InterPro" id="IPR034660">
    <property type="entry name" value="DinB/YfiT-like"/>
</dbReference>
<keyword evidence="2" id="KW-1185">Reference proteome</keyword>
<gene>
    <name evidence="1" type="ORF">SAMN04488535_0781</name>
</gene>
<dbReference type="AlphaFoldDB" id="A0A1G9MYV5"/>
<name>A0A1G9MYV5_9CORY</name>
<dbReference type="NCBIfam" id="TIGR03085">
    <property type="entry name" value="TIGR03085 family metal-binding protein"/>
    <property type="match status" value="1"/>
</dbReference>
<proteinExistence type="predicted"/>
<evidence type="ECO:0000313" key="2">
    <source>
        <dbReference type="Proteomes" id="UP000199350"/>
    </source>
</evidence>
<dbReference type="STRING" id="38302.SAMN04488535_0781"/>